<organism evidence="1">
    <name type="scientific">uncultured Pleomorphomonas sp</name>
    <dbReference type="NCBI Taxonomy" id="442121"/>
    <lineage>
        <taxon>Bacteria</taxon>
        <taxon>Pseudomonadati</taxon>
        <taxon>Pseudomonadota</taxon>
        <taxon>Alphaproteobacteria</taxon>
        <taxon>Hyphomicrobiales</taxon>
        <taxon>Pleomorphomonadaceae</taxon>
        <taxon>Pleomorphomonas</taxon>
        <taxon>environmental samples</taxon>
    </lineage>
</organism>
<protein>
    <submittedName>
        <fullName evidence="1">Uncharacterized protein</fullName>
    </submittedName>
</protein>
<reference evidence="1" key="1">
    <citation type="submission" date="2016-08" db="EMBL/GenBank/DDBJ databases">
        <authorList>
            <person name="Seilhamer J.J."/>
        </authorList>
    </citation>
    <scope>NUCLEOTIDE SEQUENCE</scope>
    <source>
        <strain evidence="1">86</strain>
    </source>
</reference>
<gene>
    <name evidence="1" type="ORF">KL86PLE_100654</name>
</gene>
<proteinExistence type="predicted"/>
<dbReference type="AlphaFoldDB" id="A0A212L599"/>
<accession>A0A212L599</accession>
<evidence type="ECO:0000313" key="1">
    <source>
        <dbReference type="EMBL" id="SCM72647.1"/>
    </source>
</evidence>
<sequence>MSFSRESLGVRPKRTLASTIEGSVYGIVKVLAIRRFPLVLGRSIVWRVCLSLLRPLQIRPRVLKKSEGGRHPTLEILTISIAA</sequence>
<dbReference type="EMBL" id="FMJD01000002">
    <property type="protein sequence ID" value="SCM72647.1"/>
    <property type="molecule type" value="Genomic_DNA"/>
</dbReference>
<name>A0A212L599_9HYPH</name>